<dbReference type="SUPFAM" id="SSF51735">
    <property type="entry name" value="NAD(P)-binding Rossmann-fold domains"/>
    <property type="match status" value="1"/>
</dbReference>
<accession>A0AA38WL26</accession>
<comment type="caution">
    <text evidence="2">The sequence shown here is derived from an EMBL/GenBank/DDBJ whole genome shotgun (WGS) entry which is preliminary data.</text>
</comment>
<sequence length="302" mass="33329">MVCETDPSTVAMSVNVPSSLIKWLSSCTTSNMLLIHRSTDQEIRKLTLERREKLKINENALLPVYEGTKSFYKEDDETLPVNVYGKSKVAAEEYIAANWSNYAILRSSIIFGPQTISPVSKSLPVQVEFRLGYDPTSGWDVSDLFGEAPAVVSDDATAVGGEEPAIGRMVEEAATGSRRRMPFNGSSFNHHNPFLFLSPIPSSPNSSSIFPQFQQHNLQFAQKIHLGEVASLDLGQTTHELLSLDLNNNLGNVGVNEPGVGIRARVLPINEKYALFVSDDRKRMGCLMPLKSVMYKDQMSAS</sequence>
<dbReference type="PANTHER" id="PTHR43242:SF1">
    <property type="entry name" value="NAD(P)-BINDING ROSSMANN-FOLD SUPERFAMILY PROTEIN"/>
    <property type="match status" value="1"/>
</dbReference>
<name>A0AA38WL26_9ASTR</name>
<protein>
    <recommendedName>
        <fullName evidence="1">RmlD-like substrate binding domain-containing protein</fullName>
    </recommendedName>
</protein>
<evidence type="ECO:0000313" key="3">
    <source>
        <dbReference type="Proteomes" id="UP001172457"/>
    </source>
</evidence>
<keyword evidence="3" id="KW-1185">Reference proteome</keyword>
<gene>
    <name evidence="2" type="ORF">OSB04_010939</name>
</gene>
<dbReference type="Pfam" id="PF04321">
    <property type="entry name" value="RmlD_sub_bind"/>
    <property type="match status" value="1"/>
</dbReference>
<feature type="domain" description="RmlD-like substrate binding" evidence="1">
    <location>
        <begin position="64"/>
        <end position="114"/>
    </location>
</feature>
<organism evidence="2 3">
    <name type="scientific">Centaurea solstitialis</name>
    <name type="common">yellow star-thistle</name>
    <dbReference type="NCBI Taxonomy" id="347529"/>
    <lineage>
        <taxon>Eukaryota</taxon>
        <taxon>Viridiplantae</taxon>
        <taxon>Streptophyta</taxon>
        <taxon>Embryophyta</taxon>
        <taxon>Tracheophyta</taxon>
        <taxon>Spermatophyta</taxon>
        <taxon>Magnoliopsida</taxon>
        <taxon>eudicotyledons</taxon>
        <taxon>Gunneridae</taxon>
        <taxon>Pentapetalae</taxon>
        <taxon>asterids</taxon>
        <taxon>campanulids</taxon>
        <taxon>Asterales</taxon>
        <taxon>Asteraceae</taxon>
        <taxon>Carduoideae</taxon>
        <taxon>Cardueae</taxon>
        <taxon>Centaureinae</taxon>
        <taxon>Centaurea</taxon>
    </lineage>
</organism>
<dbReference type="EMBL" id="JARYMX010000003">
    <property type="protein sequence ID" value="KAJ9556325.1"/>
    <property type="molecule type" value="Genomic_DNA"/>
</dbReference>
<dbReference type="InterPro" id="IPR029903">
    <property type="entry name" value="RmlD-like-bd"/>
</dbReference>
<evidence type="ECO:0000259" key="1">
    <source>
        <dbReference type="Pfam" id="PF04321"/>
    </source>
</evidence>
<evidence type="ECO:0000313" key="2">
    <source>
        <dbReference type="EMBL" id="KAJ9556325.1"/>
    </source>
</evidence>
<dbReference type="PANTHER" id="PTHR43242">
    <property type="entry name" value="NAD(P)-BINDING ROSSMANN-FOLD SUPERFAMILY PROTEIN"/>
    <property type="match status" value="1"/>
</dbReference>
<dbReference type="AlphaFoldDB" id="A0AA38WL26"/>
<reference evidence="2" key="1">
    <citation type="submission" date="2023-03" db="EMBL/GenBank/DDBJ databases">
        <title>Chromosome-scale reference genome and RAD-based genetic map of yellow starthistle (Centaurea solstitialis) reveal putative structural variation and QTLs associated with invader traits.</title>
        <authorList>
            <person name="Reatini B."/>
            <person name="Cang F.A."/>
            <person name="Jiang Q."/>
            <person name="Mckibben M.T.W."/>
            <person name="Barker M.S."/>
            <person name="Rieseberg L.H."/>
            <person name="Dlugosch K.M."/>
        </authorList>
    </citation>
    <scope>NUCLEOTIDE SEQUENCE</scope>
    <source>
        <strain evidence="2">CAN-66</strain>
        <tissue evidence="2">Leaf</tissue>
    </source>
</reference>
<dbReference type="Proteomes" id="UP001172457">
    <property type="component" value="Chromosome 3"/>
</dbReference>
<dbReference type="Gene3D" id="3.40.50.720">
    <property type="entry name" value="NAD(P)-binding Rossmann-like Domain"/>
    <property type="match status" value="1"/>
</dbReference>
<proteinExistence type="predicted"/>
<dbReference type="InterPro" id="IPR036291">
    <property type="entry name" value="NAD(P)-bd_dom_sf"/>
</dbReference>